<dbReference type="Proteomes" id="UP001595711">
    <property type="component" value="Unassembled WGS sequence"/>
</dbReference>
<dbReference type="Gene3D" id="3.40.50.300">
    <property type="entry name" value="P-loop containing nucleotide triphosphate hydrolases"/>
    <property type="match status" value="1"/>
</dbReference>
<protein>
    <submittedName>
        <fullName evidence="2">AAA family ATPase</fullName>
    </submittedName>
</protein>
<accession>A0ABV7V9E5</accession>
<dbReference type="InterPro" id="IPR027065">
    <property type="entry name" value="Lon_Prtase"/>
</dbReference>
<organism evidence="2 3">
    <name type="scientific">Ferrovibrio xuzhouensis</name>
    <dbReference type="NCBI Taxonomy" id="1576914"/>
    <lineage>
        <taxon>Bacteria</taxon>
        <taxon>Pseudomonadati</taxon>
        <taxon>Pseudomonadota</taxon>
        <taxon>Alphaproteobacteria</taxon>
        <taxon>Rhodospirillales</taxon>
        <taxon>Rhodospirillaceae</taxon>
        <taxon>Ferrovibrio</taxon>
    </lineage>
</organism>
<dbReference type="InterPro" id="IPR027417">
    <property type="entry name" value="P-loop_NTPase"/>
</dbReference>
<dbReference type="InterPro" id="IPR003959">
    <property type="entry name" value="ATPase_AAA_core"/>
</dbReference>
<proteinExistence type="predicted"/>
<gene>
    <name evidence="2" type="ORF">ACFOOQ_00775</name>
</gene>
<dbReference type="SUPFAM" id="SSF52540">
    <property type="entry name" value="P-loop containing nucleoside triphosphate hydrolases"/>
    <property type="match status" value="1"/>
</dbReference>
<sequence length="479" mass="52426">MPEKIEGIDLQASIHCRWRNVAPDPKHFTASDVRDLVDLTRYHLPDNRELDNIPMSEKSHKGLRSASVHLIGILVANGGDEDLVWAWVWIAAATGEQFAGLALAGRLLREASDIGCRDRSRYRRLARAAAFPNCFGNTALEDLINSKSLDNWLSMISAPDVYRPMGQSGIASPRLTTTDRHGCIKLIQSAGGLSVGRRADDQKALDGLEILRTGVAVVNMPKNLESIRQVLALEFPWAEDVTNAIFDDLFLSAASGSPELHLAPTILVGPPASGKTSYVKLLSNHLQLPCAILSAAGSADNRFLTGTARGWSSAAPCFPAEFMAKTAAANPIIFIDELEKASFDSRNGRLQDTLLVMIEPNSAGSYLDEFIGLPVDLSHINWIAGANSLNGISPALQSRFRVIGFSAPEEHHFECILERSKCRIAGTLGIRPEDLPAIDPVVMNALFRLFRNTSDMRRMQRALRAVYAKCPRRAIGVYH</sequence>
<keyword evidence="3" id="KW-1185">Reference proteome</keyword>
<dbReference type="RefSeq" id="WP_379720301.1">
    <property type="nucleotide sequence ID" value="NZ_JBHRYJ010000001.1"/>
</dbReference>
<feature type="domain" description="ATPase AAA-type core" evidence="1">
    <location>
        <begin position="266"/>
        <end position="403"/>
    </location>
</feature>
<dbReference type="PANTHER" id="PTHR43718">
    <property type="entry name" value="LON PROTEASE"/>
    <property type="match status" value="1"/>
</dbReference>
<dbReference type="EMBL" id="JBHRYJ010000001">
    <property type="protein sequence ID" value="MFC3674054.1"/>
    <property type="molecule type" value="Genomic_DNA"/>
</dbReference>
<reference evidence="3" key="1">
    <citation type="journal article" date="2019" name="Int. J. Syst. Evol. Microbiol.">
        <title>The Global Catalogue of Microorganisms (GCM) 10K type strain sequencing project: providing services to taxonomists for standard genome sequencing and annotation.</title>
        <authorList>
            <consortium name="The Broad Institute Genomics Platform"/>
            <consortium name="The Broad Institute Genome Sequencing Center for Infectious Disease"/>
            <person name="Wu L."/>
            <person name="Ma J."/>
        </authorList>
    </citation>
    <scope>NUCLEOTIDE SEQUENCE [LARGE SCALE GENOMIC DNA]</scope>
    <source>
        <strain evidence="3">KCTC 42182</strain>
    </source>
</reference>
<evidence type="ECO:0000313" key="3">
    <source>
        <dbReference type="Proteomes" id="UP001595711"/>
    </source>
</evidence>
<dbReference type="Pfam" id="PF00004">
    <property type="entry name" value="AAA"/>
    <property type="match status" value="1"/>
</dbReference>
<evidence type="ECO:0000259" key="1">
    <source>
        <dbReference type="Pfam" id="PF00004"/>
    </source>
</evidence>
<dbReference type="PANTHER" id="PTHR43718:SF2">
    <property type="entry name" value="LON PROTEASE HOMOLOG, MITOCHONDRIAL"/>
    <property type="match status" value="1"/>
</dbReference>
<comment type="caution">
    <text evidence="2">The sequence shown here is derived from an EMBL/GenBank/DDBJ whole genome shotgun (WGS) entry which is preliminary data.</text>
</comment>
<evidence type="ECO:0000313" key="2">
    <source>
        <dbReference type="EMBL" id="MFC3674054.1"/>
    </source>
</evidence>
<name>A0ABV7V9E5_9PROT</name>